<dbReference type="InterPro" id="IPR019984">
    <property type="entry name" value="Ribosomal_uS17_bact/chlr"/>
</dbReference>
<dbReference type="InterPro" id="IPR012340">
    <property type="entry name" value="NA-bd_OB-fold"/>
</dbReference>
<dbReference type="InterPro" id="IPR000266">
    <property type="entry name" value="Ribosomal_uS17"/>
</dbReference>
<dbReference type="GO" id="GO:0003735">
    <property type="term" value="F:structural constituent of ribosome"/>
    <property type="evidence" value="ECO:0007669"/>
    <property type="project" value="InterPro"/>
</dbReference>
<comment type="function">
    <text evidence="6">One of the primary rRNA binding proteins, it binds specifically to the 5'-end of 16S ribosomal RNA.</text>
</comment>
<dbReference type="Gene3D" id="2.40.50.140">
    <property type="entry name" value="Nucleic acid-binding proteins"/>
    <property type="match status" value="1"/>
</dbReference>
<keyword evidence="5 6" id="KW-0687">Ribonucleoprotein</keyword>
<evidence type="ECO:0000256" key="6">
    <source>
        <dbReference type="HAMAP-Rule" id="MF_01345"/>
    </source>
</evidence>
<dbReference type="NCBIfam" id="NF004123">
    <property type="entry name" value="PRK05610.1"/>
    <property type="match status" value="1"/>
</dbReference>
<dbReference type="PANTHER" id="PTHR10744:SF1">
    <property type="entry name" value="SMALL RIBOSOMAL SUBUNIT PROTEIN US17M"/>
    <property type="match status" value="1"/>
</dbReference>
<keyword evidence="4 6" id="KW-0689">Ribosomal protein</keyword>
<protein>
    <recommendedName>
        <fullName evidence="6">Small ribosomal subunit protein uS17</fullName>
    </recommendedName>
</protein>
<accession>A0A1F7Y3K2</accession>
<evidence type="ECO:0000313" key="8">
    <source>
        <dbReference type="EMBL" id="OGM21856.1"/>
    </source>
</evidence>
<evidence type="ECO:0000256" key="7">
    <source>
        <dbReference type="SAM" id="MobiDB-lite"/>
    </source>
</evidence>
<dbReference type="GO" id="GO:0022627">
    <property type="term" value="C:cytosolic small ribosomal subunit"/>
    <property type="evidence" value="ECO:0007669"/>
    <property type="project" value="TreeGrafter"/>
</dbReference>
<dbReference type="PANTHER" id="PTHR10744">
    <property type="entry name" value="40S RIBOSOMAL PROTEIN S11 FAMILY MEMBER"/>
    <property type="match status" value="1"/>
</dbReference>
<dbReference type="Proteomes" id="UP000178419">
    <property type="component" value="Unassembled WGS sequence"/>
</dbReference>
<reference evidence="8 9" key="1">
    <citation type="journal article" date="2016" name="Nat. Commun.">
        <title>Thousands of microbial genomes shed light on interconnected biogeochemical processes in an aquifer system.</title>
        <authorList>
            <person name="Anantharaman K."/>
            <person name="Brown C.T."/>
            <person name="Hug L.A."/>
            <person name="Sharon I."/>
            <person name="Castelle C.J."/>
            <person name="Probst A.J."/>
            <person name="Thomas B.C."/>
            <person name="Singh A."/>
            <person name="Wilkins M.J."/>
            <person name="Karaoz U."/>
            <person name="Brodie E.L."/>
            <person name="Williams K.H."/>
            <person name="Hubbard S.S."/>
            <person name="Banfield J.F."/>
        </authorList>
    </citation>
    <scope>NUCLEOTIDE SEQUENCE [LARGE SCALE GENOMIC DNA]</scope>
</reference>
<evidence type="ECO:0000256" key="5">
    <source>
        <dbReference type="ARBA" id="ARBA00023274"/>
    </source>
</evidence>
<proteinExistence type="inferred from homology"/>
<keyword evidence="2 6" id="KW-0699">rRNA-binding</keyword>
<name>A0A1F7Y3K2_9BACT</name>
<feature type="region of interest" description="Disordered" evidence="7">
    <location>
        <begin position="78"/>
        <end position="97"/>
    </location>
</feature>
<comment type="caution">
    <text evidence="8">The sequence shown here is derived from an EMBL/GenBank/DDBJ whole genome shotgun (WGS) entry which is preliminary data.</text>
</comment>
<organism evidence="8 9">
    <name type="scientific">Candidatus Woesebacteria bacterium RIFCSPHIGHO2_01_FULL_38_9</name>
    <dbReference type="NCBI Taxonomy" id="1802492"/>
    <lineage>
        <taxon>Bacteria</taxon>
        <taxon>Candidatus Woeseibacteriota</taxon>
    </lineage>
</organism>
<gene>
    <name evidence="6" type="primary">rpsQ</name>
    <name evidence="8" type="ORF">A2714_00800</name>
</gene>
<keyword evidence="3 6" id="KW-0694">RNA-binding</keyword>
<evidence type="ECO:0000256" key="3">
    <source>
        <dbReference type="ARBA" id="ARBA00022884"/>
    </source>
</evidence>
<dbReference type="EMBL" id="MGGE01000003">
    <property type="protein sequence ID" value="OGM21856.1"/>
    <property type="molecule type" value="Genomic_DNA"/>
</dbReference>
<comment type="subunit">
    <text evidence="6">Part of the 30S ribosomal subunit.</text>
</comment>
<dbReference type="Pfam" id="PF00366">
    <property type="entry name" value="Ribosomal_S17"/>
    <property type="match status" value="1"/>
</dbReference>
<comment type="similarity">
    <text evidence="1 6">Belongs to the universal ribosomal protein uS17 family.</text>
</comment>
<dbReference type="PRINTS" id="PR00973">
    <property type="entry name" value="RIBOSOMALS17"/>
</dbReference>
<dbReference type="CDD" id="cd00364">
    <property type="entry name" value="Ribosomal_uS17"/>
    <property type="match status" value="1"/>
</dbReference>
<evidence type="ECO:0000313" key="9">
    <source>
        <dbReference type="Proteomes" id="UP000178419"/>
    </source>
</evidence>
<sequence>MKIFTGVVTSKKMMDTATVVIERVVVHPLYKKRVKRTRKLHVHDELGSQVGQKVKFVASKPYSKTKRWKLIEIVNSAKGKPSSRAQVEGGQRAKEER</sequence>
<evidence type="ECO:0000256" key="4">
    <source>
        <dbReference type="ARBA" id="ARBA00022980"/>
    </source>
</evidence>
<dbReference type="SUPFAM" id="SSF50249">
    <property type="entry name" value="Nucleic acid-binding proteins"/>
    <property type="match status" value="1"/>
</dbReference>
<evidence type="ECO:0000256" key="1">
    <source>
        <dbReference type="ARBA" id="ARBA00010254"/>
    </source>
</evidence>
<evidence type="ECO:0000256" key="2">
    <source>
        <dbReference type="ARBA" id="ARBA00022730"/>
    </source>
</evidence>
<dbReference type="HAMAP" id="MF_01345_B">
    <property type="entry name" value="Ribosomal_uS17_B"/>
    <property type="match status" value="1"/>
</dbReference>
<dbReference type="AlphaFoldDB" id="A0A1F7Y3K2"/>
<dbReference type="GO" id="GO:0019843">
    <property type="term" value="F:rRNA binding"/>
    <property type="evidence" value="ECO:0007669"/>
    <property type="project" value="UniProtKB-UniRule"/>
</dbReference>
<dbReference type="GO" id="GO:0006412">
    <property type="term" value="P:translation"/>
    <property type="evidence" value="ECO:0007669"/>
    <property type="project" value="UniProtKB-UniRule"/>
</dbReference>